<dbReference type="Proteomes" id="UP000192328">
    <property type="component" value="Unassembled WGS sequence"/>
</dbReference>
<organism evidence="1 2">
    <name type="scientific">Aristaeella lactis</name>
    <dbReference type="NCBI Taxonomy" id="3046383"/>
    <lineage>
        <taxon>Bacteria</taxon>
        <taxon>Bacillati</taxon>
        <taxon>Bacillota</taxon>
        <taxon>Clostridia</taxon>
        <taxon>Eubacteriales</taxon>
        <taxon>Aristaeellaceae</taxon>
        <taxon>Aristaeella</taxon>
    </lineage>
</organism>
<keyword evidence="2" id="KW-1185">Reference proteome</keyword>
<dbReference type="EMBL" id="FWXZ01000001">
    <property type="protein sequence ID" value="SMC35307.1"/>
    <property type="molecule type" value="Genomic_DNA"/>
</dbReference>
<evidence type="ECO:0000313" key="1">
    <source>
        <dbReference type="EMBL" id="SMC35307.1"/>
    </source>
</evidence>
<evidence type="ECO:0000313" key="2">
    <source>
        <dbReference type="Proteomes" id="UP000192328"/>
    </source>
</evidence>
<gene>
    <name evidence="1" type="ORF">SAMN06297397_0191</name>
</gene>
<sequence length="190" mass="21964">MKICKNCGTEIRDEDRICYRCGTEYVEEESVTEEKIDTADPKAYKLKWHILFIAILMIAGAARVFFSVQAITGWNLYIYNGVDITVLVNMFYPGIKELNIVYGVMGLLTAILMYCVGFWLIKFRRKALKWMGIMFLGWIAVRVLYIGAVSLVSKRNSFENSTIISTIVGYMILGVINWVYYSRRKELFVK</sequence>
<proteinExistence type="predicted"/>
<name>A0AC61PHG3_9FIRM</name>
<protein>
    <submittedName>
        <fullName evidence="1">Zinc-ribbon domain-containing protein</fullName>
    </submittedName>
</protein>
<reference evidence="1" key="1">
    <citation type="submission" date="2017-04" db="EMBL/GenBank/DDBJ databases">
        <authorList>
            <person name="Varghese N."/>
            <person name="Submissions S."/>
        </authorList>
    </citation>
    <scope>NUCLEOTIDE SEQUENCE</scope>
    <source>
        <strain evidence="1">WTE2008</strain>
    </source>
</reference>
<comment type="caution">
    <text evidence="1">The sequence shown here is derived from an EMBL/GenBank/DDBJ whole genome shotgun (WGS) entry which is preliminary data.</text>
</comment>
<accession>A0AC61PHG3</accession>